<dbReference type="PANTHER" id="PTHR33337:SF39">
    <property type="entry name" value="DUF636 DOMAIN PROTEIN (AFU_ORTHOLOGUE AFUA_6G11530)"/>
    <property type="match status" value="1"/>
</dbReference>
<dbReference type="InterPro" id="IPR006913">
    <property type="entry name" value="CENP-V/GFA"/>
</dbReference>
<dbReference type="AlphaFoldDB" id="A0A9P6CHW8"/>
<protein>
    <submittedName>
        <fullName evidence="6">DUF636 domain-containing protein</fullName>
    </submittedName>
</protein>
<keyword evidence="2" id="KW-0479">Metal-binding</keyword>
<dbReference type="OrthoDB" id="9985472at2759"/>
<dbReference type="SUPFAM" id="SSF51316">
    <property type="entry name" value="Mss4-like"/>
    <property type="match status" value="1"/>
</dbReference>
<name>A0A9P6CHW8_9AGAR</name>
<dbReference type="Proteomes" id="UP000807353">
    <property type="component" value="Unassembled WGS sequence"/>
</dbReference>
<evidence type="ECO:0000256" key="2">
    <source>
        <dbReference type="ARBA" id="ARBA00022723"/>
    </source>
</evidence>
<dbReference type="GO" id="GO:0046872">
    <property type="term" value="F:metal ion binding"/>
    <property type="evidence" value="ECO:0007669"/>
    <property type="project" value="UniProtKB-KW"/>
</dbReference>
<reference evidence="6" key="1">
    <citation type="submission" date="2020-11" db="EMBL/GenBank/DDBJ databases">
        <authorList>
            <consortium name="DOE Joint Genome Institute"/>
            <person name="Ahrendt S."/>
            <person name="Riley R."/>
            <person name="Andreopoulos W."/>
            <person name="Labutti K."/>
            <person name="Pangilinan J."/>
            <person name="Ruiz-Duenas F.J."/>
            <person name="Barrasa J.M."/>
            <person name="Sanchez-Garcia M."/>
            <person name="Camarero S."/>
            <person name="Miyauchi S."/>
            <person name="Serrano A."/>
            <person name="Linde D."/>
            <person name="Babiker R."/>
            <person name="Drula E."/>
            <person name="Ayuso-Fernandez I."/>
            <person name="Pacheco R."/>
            <person name="Padilla G."/>
            <person name="Ferreira P."/>
            <person name="Barriuso J."/>
            <person name="Kellner H."/>
            <person name="Castanera R."/>
            <person name="Alfaro M."/>
            <person name="Ramirez L."/>
            <person name="Pisabarro A.G."/>
            <person name="Kuo A."/>
            <person name="Tritt A."/>
            <person name="Lipzen A."/>
            <person name="He G."/>
            <person name="Yan M."/>
            <person name="Ng V."/>
            <person name="Cullen D."/>
            <person name="Martin F."/>
            <person name="Rosso M.-N."/>
            <person name="Henrissat B."/>
            <person name="Hibbett D."/>
            <person name="Martinez A.T."/>
            <person name="Grigoriev I.V."/>
        </authorList>
    </citation>
    <scope>NUCLEOTIDE SEQUENCE</scope>
    <source>
        <strain evidence="6">CBS 247.69</strain>
    </source>
</reference>
<feature type="domain" description="CENP-V/GFA" evidence="5">
    <location>
        <begin position="5"/>
        <end position="111"/>
    </location>
</feature>
<dbReference type="Gene3D" id="3.90.1590.10">
    <property type="entry name" value="glutathione-dependent formaldehyde- activating enzyme (gfa)"/>
    <property type="match status" value="1"/>
</dbReference>
<evidence type="ECO:0000256" key="3">
    <source>
        <dbReference type="ARBA" id="ARBA00022833"/>
    </source>
</evidence>
<sequence>MASTHRGSCLCGAIKYEITGDPFTYLVCHCINCKKATGSPFMANAFFKTDQLSITQGKETIKNFRDDQTASGSAINRSFCPDCGSSLFIVSATNDCAIVSTGTLDDPVTWTPRRENFTERKFHWVTGLTTNPKPRSKL</sequence>
<comment type="similarity">
    <text evidence="1">Belongs to the Gfa family.</text>
</comment>
<evidence type="ECO:0000256" key="4">
    <source>
        <dbReference type="ARBA" id="ARBA00023239"/>
    </source>
</evidence>
<organism evidence="6 7">
    <name type="scientific">Collybia nuda</name>
    <dbReference type="NCBI Taxonomy" id="64659"/>
    <lineage>
        <taxon>Eukaryota</taxon>
        <taxon>Fungi</taxon>
        <taxon>Dikarya</taxon>
        <taxon>Basidiomycota</taxon>
        <taxon>Agaricomycotina</taxon>
        <taxon>Agaricomycetes</taxon>
        <taxon>Agaricomycetidae</taxon>
        <taxon>Agaricales</taxon>
        <taxon>Tricholomatineae</taxon>
        <taxon>Clitocybaceae</taxon>
        <taxon>Collybia</taxon>
    </lineage>
</organism>
<dbReference type="PROSITE" id="PS51891">
    <property type="entry name" value="CENP_V_GFA"/>
    <property type="match status" value="1"/>
</dbReference>
<dbReference type="Pfam" id="PF04828">
    <property type="entry name" value="GFA"/>
    <property type="match status" value="1"/>
</dbReference>
<keyword evidence="3" id="KW-0862">Zinc</keyword>
<evidence type="ECO:0000256" key="1">
    <source>
        <dbReference type="ARBA" id="ARBA00005495"/>
    </source>
</evidence>
<keyword evidence="7" id="KW-1185">Reference proteome</keyword>
<accession>A0A9P6CHW8</accession>
<evidence type="ECO:0000313" key="6">
    <source>
        <dbReference type="EMBL" id="KAF9466911.1"/>
    </source>
</evidence>
<proteinExistence type="inferred from homology"/>
<dbReference type="GO" id="GO:0016846">
    <property type="term" value="F:carbon-sulfur lyase activity"/>
    <property type="evidence" value="ECO:0007669"/>
    <property type="project" value="InterPro"/>
</dbReference>
<evidence type="ECO:0000313" key="7">
    <source>
        <dbReference type="Proteomes" id="UP000807353"/>
    </source>
</evidence>
<dbReference type="PANTHER" id="PTHR33337">
    <property type="entry name" value="GFA DOMAIN-CONTAINING PROTEIN"/>
    <property type="match status" value="1"/>
</dbReference>
<dbReference type="EMBL" id="MU150239">
    <property type="protein sequence ID" value="KAF9466911.1"/>
    <property type="molecule type" value="Genomic_DNA"/>
</dbReference>
<gene>
    <name evidence="6" type="ORF">BDZ94DRAFT_1211845</name>
</gene>
<evidence type="ECO:0000259" key="5">
    <source>
        <dbReference type="PROSITE" id="PS51891"/>
    </source>
</evidence>
<dbReference type="InterPro" id="IPR011057">
    <property type="entry name" value="Mss4-like_sf"/>
</dbReference>
<comment type="caution">
    <text evidence="6">The sequence shown here is derived from an EMBL/GenBank/DDBJ whole genome shotgun (WGS) entry which is preliminary data.</text>
</comment>
<keyword evidence="4" id="KW-0456">Lyase</keyword>